<proteinExistence type="predicted"/>
<name>A0ABR4YHS0_9BACT</name>
<evidence type="ECO:0000313" key="1">
    <source>
        <dbReference type="EMBL" id="KHE41102.1"/>
    </source>
</evidence>
<protein>
    <submittedName>
        <fullName evidence="1">Uncharacterized protein</fullName>
    </submittedName>
</protein>
<accession>A0ABR4YHS0</accession>
<evidence type="ECO:0000313" key="2">
    <source>
        <dbReference type="Proteomes" id="UP000030889"/>
    </source>
</evidence>
<sequence>MYAQAASSLLEAVGDGYYYNGSIDVDGDGFYSTLTATLIVYREAETMPEGCTVSHISDVVPVWWEFVTVVPGAGEVLNDFCFKRLKDTVLVMQ</sequence>
<dbReference type="EMBL" id="JRGF01000015">
    <property type="protein sequence ID" value="KHE41102.1"/>
    <property type="molecule type" value="Genomic_DNA"/>
</dbReference>
<comment type="caution">
    <text evidence="1">The sequence shown here is derived from an EMBL/GenBank/DDBJ whole genome shotgun (WGS) entry which is preliminary data.</text>
</comment>
<reference evidence="1 2" key="1">
    <citation type="submission" date="2014-09" db="EMBL/GenBank/DDBJ databases">
        <title>Alistipes sp. 627, sp. nov., a novel member of the family Rikenellaceae isolated from human faeces.</title>
        <authorList>
            <person name="Shkoporov A.N."/>
            <person name="Chaplin A.V."/>
            <person name="Motuzova O.V."/>
            <person name="Kafarskaia L.I."/>
            <person name="Khokhlova E.V."/>
            <person name="Efimov B.A."/>
        </authorList>
    </citation>
    <scope>NUCLEOTIDE SEQUENCE [LARGE SCALE GENOMIC DNA]</scope>
    <source>
        <strain evidence="1 2">627</strain>
    </source>
</reference>
<keyword evidence="2" id="KW-1185">Reference proteome</keyword>
<organism evidence="1 2">
    <name type="scientific">Alistipes inops</name>
    <dbReference type="NCBI Taxonomy" id="1501391"/>
    <lineage>
        <taxon>Bacteria</taxon>
        <taxon>Pseudomonadati</taxon>
        <taxon>Bacteroidota</taxon>
        <taxon>Bacteroidia</taxon>
        <taxon>Bacteroidales</taxon>
        <taxon>Rikenellaceae</taxon>
        <taxon>Alistipes</taxon>
    </lineage>
</organism>
<dbReference type="Proteomes" id="UP000030889">
    <property type="component" value="Unassembled WGS sequence"/>
</dbReference>
<gene>
    <name evidence="1" type="ORF">LG35_09305</name>
</gene>